<reference evidence="2" key="2">
    <citation type="submission" date="2018-08" db="EMBL/GenBank/DDBJ databases">
        <title>Genetic characterization of an alphabaculovirus causing tiger band disease in the oak tasar silkworm, Antheraea proylei.</title>
        <authorList>
            <person name="Tourangbam S."/>
            <person name="Malcolm F.J."/>
            <person name="Luikham R."/>
            <person name="Kshetrimayum M."/>
            <person name="Yumnam R."/>
            <person name="Rajkumari L."/>
        </authorList>
    </citation>
    <scope>NUCLEOTIDE SEQUENCE</scope>
    <source>
        <strain evidence="2">TkhulenIBD</strain>
    </source>
</reference>
<sequence>MSMIWALLFAIVAALIWAALHAHYPTEDYDYTQRCFQPGMFGNVPSAYCNKYYLCAGGTAIPQFCPAGFGFDETVGQCVNLANMDCRGKPLL</sequence>
<protein>
    <submittedName>
        <fullName evidence="3">Chitin-binding protein 2</fullName>
    </submittedName>
    <submittedName>
        <fullName evidence="2">ChtB 2</fullName>
    </submittedName>
</protein>
<dbReference type="EMBL" id="MH797002">
    <property type="protein sequence ID" value="AYW35392.1"/>
    <property type="molecule type" value="Genomic_DNA"/>
</dbReference>
<dbReference type="InterPro" id="IPR036508">
    <property type="entry name" value="Chitin-bd_dom_sf"/>
</dbReference>
<evidence type="ECO:0000313" key="2">
    <source>
        <dbReference type="EMBL" id="AYW35392.1"/>
    </source>
</evidence>
<accession>A0A2Z6C5P4</accession>
<dbReference type="SUPFAM" id="SSF57625">
    <property type="entry name" value="Invertebrate chitin-binding proteins"/>
    <property type="match status" value="1"/>
</dbReference>
<gene>
    <name evidence="3" type="primary">chtB2</name>
    <name evidence="2" type="synonym">chtB 2</name>
</gene>
<organism evidence="3">
    <name type="scientific">Antheraea proylei nucleopolyhedrovirus</name>
    <dbReference type="NCBI Taxonomy" id="2126611"/>
    <lineage>
        <taxon>Viruses</taxon>
        <taxon>Viruses incertae sedis</taxon>
        <taxon>Naldaviricetes</taxon>
        <taxon>Lefavirales</taxon>
        <taxon>Baculoviridae</taxon>
        <taxon>Alphabaculovirus</taxon>
        <taxon>Alphabaculovirus anpernyi</taxon>
    </lineage>
</organism>
<name>A0A2Z6C5P4_NPVAP</name>
<dbReference type="EMBL" id="LC375539">
    <property type="protein sequence ID" value="BBD50806.1"/>
    <property type="molecule type" value="Genomic_DNA"/>
</dbReference>
<dbReference type="Gene3D" id="2.170.140.10">
    <property type="entry name" value="Chitin binding domain"/>
    <property type="match status" value="1"/>
</dbReference>
<proteinExistence type="predicted"/>
<dbReference type="InterPro" id="IPR002557">
    <property type="entry name" value="Chitin-bd_dom"/>
</dbReference>
<evidence type="ECO:0000259" key="1">
    <source>
        <dbReference type="PROSITE" id="PS50940"/>
    </source>
</evidence>
<evidence type="ECO:0000313" key="3">
    <source>
        <dbReference type="EMBL" id="BBD50806.1"/>
    </source>
</evidence>
<reference evidence="3" key="1">
    <citation type="submission" date="2018-03" db="EMBL/GenBank/DDBJ databases">
        <title>Whole genome comparison of nucleopolyhedroviruses isolated from saturniine wild silkworms in Asian countries.</title>
        <authorList>
            <person name="Sasaki K."/>
            <person name="Kajiura Z."/>
            <person name="Ponnuvel K.M."/>
            <person name="Kobayashi J."/>
        </authorList>
    </citation>
    <scope>NUCLEOTIDE SEQUENCE</scope>
    <source>
        <strain evidence="3">Manipur</strain>
    </source>
</reference>
<dbReference type="Pfam" id="PF01607">
    <property type="entry name" value="CBM_14"/>
    <property type="match status" value="1"/>
</dbReference>
<dbReference type="PROSITE" id="PS50940">
    <property type="entry name" value="CHIT_BIND_II"/>
    <property type="match status" value="1"/>
</dbReference>
<dbReference type="SMART" id="SM00494">
    <property type="entry name" value="ChtBD2"/>
    <property type="match status" value="1"/>
</dbReference>
<dbReference type="GO" id="GO:0008061">
    <property type="term" value="F:chitin binding"/>
    <property type="evidence" value="ECO:0007669"/>
    <property type="project" value="InterPro"/>
</dbReference>
<feature type="domain" description="Chitin-binding type-2" evidence="1">
    <location>
        <begin position="32"/>
        <end position="88"/>
    </location>
</feature>
<dbReference type="GO" id="GO:0005576">
    <property type="term" value="C:extracellular region"/>
    <property type="evidence" value="ECO:0007669"/>
    <property type="project" value="InterPro"/>
</dbReference>